<dbReference type="EMBL" id="CP003389">
    <property type="protein sequence ID" value="AFE07163.1"/>
    <property type="molecule type" value="Genomic_DNA"/>
</dbReference>
<feature type="compositionally biased region" description="Basic and acidic residues" evidence="1">
    <location>
        <begin position="306"/>
        <end position="322"/>
    </location>
</feature>
<dbReference type="RefSeq" id="WP_014399629.1">
    <property type="nucleotide sequence ID" value="NC_017030.1"/>
</dbReference>
<feature type="compositionally biased region" description="Basic and acidic residues" evidence="1">
    <location>
        <begin position="61"/>
        <end position="75"/>
    </location>
</feature>
<dbReference type="KEGG" id="ccx:COCOR_06843"/>
<dbReference type="InParanoid" id="H8N0Y8"/>
<accession>H8N0Y8</accession>
<proteinExistence type="predicted"/>
<evidence type="ECO:0000313" key="3">
    <source>
        <dbReference type="Proteomes" id="UP000007587"/>
    </source>
</evidence>
<dbReference type="Proteomes" id="UP000007587">
    <property type="component" value="Chromosome"/>
</dbReference>
<evidence type="ECO:0000313" key="2">
    <source>
        <dbReference type="EMBL" id="AFE07163.1"/>
    </source>
</evidence>
<feature type="region of interest" description="Disordered" evidence="1">
    <location>
        <begin position="302"/>
        <end position="322"/>
    </location>
</feature>
<reference evidence="2 3" key="1">
    <citation type="journal article" date="2012" name="J. Bacteriol.">
        <title>Complete Genome Sequence of the Fruiting Myxobacterium Corallococcus coralloides DSM 2259.</title>
        <authorList>
            <person name="Huntley S."/>
            <person name="Zhang Y."/>
            <person name="Treuner-Lange A."/>
            <person name="Kneip S."/>
            <person name="Sensen C.W."/>
            <person name="Sogaard-Andersen L."/>
        </authorList>
    </citation>
    <scope>NUCLEOTIDE SEQUENCE [LARGE SCALE GENOMIC DNA]</scope>
    <source>
        <strain evidence="3">ATCC 25202 / DSM 2259 / NBRC 100086 / M2</strain>
    </source>
</reference>
<feature type="region of interest" description="Disordered" evidence="1">
    <location>
        <begin position="52"/>
        <end position="75"/>
    </location>
</feature>
<sequence length="322" mass="35964">MPVCPAHNEFYILGSTCPVCGRGLSPTSPSPFKQDAPRAPITFADFVNRVDEQQEQSASAQDEKGEAWDEKKAVQGHEAPVLDIDDEVLEELYTQLSQRPCRWHAVVSAVTDTVYKEDRRGCEVVRQAESVWGYLKKQNKGTGEKRRRVFPPECVLFFGDANSGRKIKNSRFALGENDHLWIVAHGSTQILGAHGQEMHPEDRTADQLAEVIIRDVPNDIGFIHIMSCNSGYNPTREGKRKKSFAQNVARYLWAAGFRNTIVYGYVGYTAEYRGKPVVTMVNGATGMSDKWDAEQARVGCFGPSGKRMEKPKAKGLEPRNVN</sequence>
<dbReference type="HOGENOM" id="CLU_862532_0_0_7"/>
<evidence type="ECO:0000256" key="1">
    <source>
        <dbReference type="SAM" id="MobiDB-lite"/>
    </source>
</evidence>
<reference evidence="3" key="2">
    <citation type="submission" date="2012-03" db="EMBL/GenBank/DDBJ databases">
        <title>Genome sequence of the fruiting myxobacterium Corallococcus coralloides DSM 2259.</title>
        <authorList>
            <person name="Huntley S."/>
            <person name="Zhang Y."/>
            <person name="Treuner-Lange A."/>
            <person name="Sensen C.W."/>
            <person name="Sogaard-Andersen L."/>
        </authorList>
    </citation>
    <scope>NUCLEOTIDE SEQUENCE [LARGE SCALE GENOMIC DNA]</scope>
    <source>
        <strain evidence="3">ATCC 25202 / DSM 2259 / NBRC 100086 / M2</strain>
    </source>
</reference>
<organism evidence="2 3">
    <name type="scientific">Corallococcus coralloides (strain ATCC 25202 / DSM 2259 / NBRC 100086 / M2)</name>
    <name type="common">Myxococcus coralloides</name>
    <dbReference type="NCBI Taxonomy" id="1144275"/>
    <lineage>
        <taxon>Bacteria</taxon>
        <taxon>Pseudomonadati</taxon>
        <taxon>Myxococcota</taxon>
        <taxon>Myxococcia</taxon>
        <taxon>Myxococcales</taxon>
        <taxon>Cystobacterineae</taxon>
        <taxon>Myxococcaceae</taxon>
        <taxon>Corallococcus</taxon>
    </lineage>
</organism>
<gene>
    <name evidence="2" type="ordered locus">COCOR_06843</name>
</gene>
<name>H8N0Y8_CORCM</name>
<keyword evidence="3" id="KW-1185">Reference proteome</keyword>
<dbReference type="OrthoDB" id="9872299at2"/>
<protein>
    <submittedName>
        <fullName evidence="2">Uncharacterized protein</fullName>
    </submittedName>
</protein>
<dbReference type="AlphaFoldDB" id="H8N0Y8"/>